<evidence type="ECO:0000313" key="2">
    <source>
        <dbReference type="EMBL" id="MFD2628257.1"/>
    </source>
</evidence>
<evidence type="ECO:0000256" key="1">
    <source>
        <dbReference type="SAM" id="Phobius"/>
    </source>
</evidence>
<dbReference type="RefSeq" id="WP_379560949.1">
    <property type="nucleotide sequence ID" value="NZ_JBHUMX010000013.1"/>
</dbReference>
<reference evidence="3" key="1">
    <citation type="journal article" date="2019" name="Int. J. Syst. Evol. Microbiol.">
        <title>The Global Catalogue of Microorganisms (GCM) 10K type strain sequencing project: providing services to taxonomists for standard genome sequencing and annotation.</title>
        <authorList>
            <consortium name="The Broad Institute Genomics Platform"/>
            <consortium name="The Broad Institute Genome Sequencing Center for Infectious Disease"/>
            <person name="Wu L."/>
            <person name="Ma J."/>
        </authorList>
    </citation>
    <scope>NUCLEOTIDE SEQUENCE [LARGE SCALE GENOMIC DNA]</scope>
    <source>
        <strain evidence="3">TISTR 1858</strain>
    </source>
</reference>
<organism evidence="2 3">
    <name type="scientific">Oceanobacillus kapialis</name>
    <dbReference type="NCBI Taxonomy" id="481353"/>
    <lineage>
        <taxon>Bacteria</taxon>
        <taxon>Bacillati</taxon>
        <taxon>Bacillota</taxon>
        <taxon>Bacilli</taxon>
        <taxon>Bacillales</taxon>
        <taxon>Bacillaceae</taxon>
        <taxon>Oceanobacillus</taxon>
    </lineage>
</organism>
<evidence type="ECO:0008006" key="4">
    <source>
        <dbReference type="Google" id="ProtNLM"/>
    </source>
</evidence>
<accession>A0ABW5PY29</accession>
<keyword evidence="1" id="KW-0812">Transmembrane</keyword>
<keyword evidence="1" id="KW-1133">Transmembrane helix</keyword>
<keyword evidence="3" id="KW-1185">Reference proteome</keyword>
<gene>
    <name evidence="2" type="ORF">ACFSUN_05615</name>
</gene>
<proteinExistence type="predicted"/>
<name>A0ABW5PY29_9BACI</name>
<keyword evidence="1" id="KW-0472">Membrane</keyword>
<dbReference type="EMBL" id="JBHUMX010000013">
    <property type="protein sequence ID" value="MFD2628257.1"/>
    <property type="molecule type" value="Genomic_DNA"/>
</dbReference>
<dbReference type="Proteomes" id="UP001597451">
    <property type="component" value="Unassembled WGS sequence"/>
</dbReference>
<protein>
    <recommendedName>
        <fullName evidence="4">Peptidyl-prolyl cis-trans isomerase</fullName>
    </recommendedName>
</protein>
<sequence>MQIKLYIFLIYKVKLLFMSAILIQDTYREVKIMIIPINGNVTYPITLDPTVWIFDDRKILFEEAFEGKQEKQGKDSELERASKRWDREVYQQSIKPPVNQSIKKFERDKILTNSYVIPLEDFIANAEVKPSAKHAILITGEKEIKISLTDLTNSYFLFAVEGKPLKEDGPVHLYYKDGSNRDNPIKHITKIVIE</sequence>
<comment type="caution">
    <text evidence="2">The sequence shown here is derived from an EMBL/GenBank/DDBJ whole genome shotgun (WGS) entry which is preliminary data.</text>
</comment>
<evidence type="ECO:0000313" key="3">
    <source>
        <dbReference type="Proteomes" id="UP001597451"/>
    </source>
</evidence>
<feature type="transmembrane region" description="Helical" evidence="1">
    <location>
        <begin position="6"/>
        <end position="23"/>
    </location>
</feature>